<keyword evidence="5" id="KW-1185">Reference proteome</keyword>
<dbReference type="CDD" id="cd21885">
    <property type="entry name" value="SARAH_RASSF1-like"/>
    <property type="match status" value="1"/>
</dbReference>
<accession>A0AAE1EG83</accession>
<evidence type="ECO:0008006" key="6">
    <source>
        <dbReference type="Google" id="ProtNLM"/>
    </source>
</evidence>
<dbReference type="InterPro" id="IPR029071">
    <property type="entry name" value="Ubiquitin-like_domsf"/>
</dbReference>
<dbReference type="Gene3D" id="3.10.20.90">
    <property type="entry name" value="Phosphatidylinositol 3-kinase Catalytic Subunit, Chain A, domain 1"/>
    <property type="match status" value="1"/>
</dbReference>
<dbReference type="InterPro" id="IPR033614">
    <property type="entry name" value="RASSF1-6"/>
</dbReference>
<dbReference type="Pfam" id="PF00788">
    <property type="entry name" value="RA"/>
    <property type="match status" value="1"/>
</dbReference>
<feature type="domain" description="Ras-associating" evidence="2">
    <location>
        <begin position="219"/>
        <end position="313"/>
    </location>
</feature>
<dbReference type="PROSITE" id="PS50951">
    <property type="entry name" value="SARAH"/>
    <property type="match status" value="1"/>
</dbReference>
<sequence>MTGREGGREGEKREVRLRVKGEREESLTDALWWKEGRKEDCNYTCHEQCQDLVTLDCKANLTPDSPPTQEDNHHHPDNQEVVEVRVEEPEEEQEEEVCVEEEEKHEEEEQEKEMKGDATLVLRRHEVGVCLSSKKYEEISTLRKSAHRLQSQLVDSETLEAWVDKCTSSPQGLQIDKEDDGSFRGCVFVHLNLIRPINIVAGTRPPSIYDILQEDRTMEKTLTSFYMPRDTVKAIHITSKTTTRELIVALLHKFKVVDNPQKFALYEKTCDTLQPGKGKLRRLGDTECPMVLALNWSAEGPTNKRLVLQENDTADIQWEAFSIPELSNFLRILDREEEEYRCQIRDKYALLRRRIDNFLKVQQ</sequence>
<protein>
    <recommendedName>
        <fullName evidence="6">Ras association domain family member 5</fullName>
    </recommendedName>
</protein>
<organism evidence="4 5">
    <name type="scientific">Petrolisthes cinctipes</name>
    <name type="common">Flat porcelain crab</name>
    <dbReference type="NCBI Taxonomy" id="88211"/>
    <lineage>
        <taxon>Eukaryota</taxon>
        <taxon>Metazoa</taxon>
        <taxon>Ecdysozoa</taxon>
        <taxon>Arthropoda</taxon>
        <taxon>Crustacea</taxon>
        <taxon>Multicrustacea</taxon>
        <taxon>Malacostraca</taxon>
        <taxon>Eumalacostraca</taxon>
        <taxon>Eucarida</taxon>
        <taxon>Decapoda</taxon>
        <taxon>Pleocyemata</taxon>
        <taxon>Anomura</taxon>
        <taxon>Galatheoidea</taxon>
        <taxon>Porcellanidae</taxon>
        <taxon>Petrolisthes</taxon>
    </lineage>
</organism>
<evidence type="ECO:0000256" key="1">
    <source>
        <dbReference type="SAM" id="MobiDB-lite"/>
    </source>
</evidence>
<reference evidence="4" key="1">
    <citation type="submission" date="2023-10" db="EMBL/GenBank/DDBJ databases">
        <title>Genome assemblies of two species of porcelain crab, Petrolisthes cinctipes and Petrolisthes manimaculis (Anomura: Porcellanidae).</title>
        <authorList>
            <person name="Angst P."/>
        </authorList>
    </citation>
    <scope>NUCLEOTIDE SEQUENCE</scope>
    <source>
        <strain evidence="4">PB745_01</strain>
        <tissue evidence="4">Gill</tissue>
    </source>
</reference>
<dbReference type="SMART" id="SM00314">
    <property type="entry name" value="RA"/>
    <property type="match status" value="1"/>
</dbReference>
<feature type="compositionally biased region" description="Acidic residues" evidence="1">
    <location>
        <begin position="88"/>
        <end position="111"/>
    </location>
</feature>
<dbReference type="Gene3D" id="1.20.5.110">
    <property type="match status" value="1"/>
</dbReference>
<feature type="domain" description="SARAH" evidence="3">
    <location>
        <begin position="315"/>
        <end position="362"/>
    </location>
</feature>
<dbReference type="InterPro" id="IPR000159">
    <property type="entry name" value="RA_dom"/>
</dbReference>
<dbReference type="SUPFAM" id="SSF54236">
    <property type="entry name" value="Ubiquitin-like"/>
    <property type="match status" value="1"/>
</dbReference>
<dbReference type="EMBL" id="JAWQEG010008024">
    <property type="protein sequence ID" value="KAK3851159.1"/>
    <property type="molecule type" value="Genomic_DNA"/>
</dbReference>
<dbReference type="PROSITE" id="PS50200">
    <property type="entry name" value="RA"/>
    <property type="match status" value="1"/>
</dbReference>
<dbReference type="Pfam" id="PF16517">
    <property type="entry name" value="Nore1-SARAH"/>
    <property type="match status" value="1"/>
</dbReference>
<feature type="region of interest" description="Disordered" evidence="1">
    <location>
        <begin position="87"/>
        <end position="115"/>
    </location>
</feature>
<name>A0AAE1EG83_PETCI</name>
<evidence type="ECO:0000259" key="2">
    <source>
        <dbReference type="PROSITE" id="PS50200"/>
    </source>
</evidence>
<evidence type="ECO:0000313" key="5">
    <source>
        <dbReference type="Proteomes" id="UP001286313"/>
    </source>
</evidence>
<dbReference type="AlphaFoldDB" id="A0AAE1EG83"/>
<comment type="caution">
    <text evidence="4">The sequence shown here is derived from an EMBL/GenBank/DDBJ whole genome shotgun (WGS) entry which is preliminary data.</text>
</comment>
<evidence type="ECO:0000313" key="4">
    <source>
        <dbReference type="EMBL" id="KAK3851159.1"/>
    </source>
</evidence>
<dbReference type="CDD" id="cd01778">
    <property type="entry name" value="RA_RASSF1_like"/>
    <property type="match status" value="1"/>
</dbReference>
<evidence type="ECO:0000259" key="3">
    <source>
        <dbReference type="PROSITE" id="PS50951"/>
    </source>
</evidence>
<dbReference type="InterPro" id="IPR011524">
    <property type="entry name" value="SARAH_dom"/>
</dbReference>
<dbReference type="GO" id="GO:0007165">
    <property type="term" value="P:signal transduction"/>
    <property type="evidence" value="ECO:0007669"/>
    <property type="project" value="InterPro"/>
</dbReference>
<proteinExistence type="predicted"/>
<dbReference type="Proteomes" id="UP001286313">
    <property type="component" value="Unassembled WGS sequence"/>
</dbReference>
<dbReference type="PANTHER" id="PTHR22738:SF10">
    <property type="entry name" value="RAS ASSOCIATION DOMAIN-CONTAINING PROTEIN 1 HOMOLOG"/>
    <property type="match status" value="1"/>
</dbReference>
<dbReference type="PANTHER" id="PTHR22738">
    <property type="entry name" value="RASSF"/>
    <property type="match status" value="1"/>
</dbReference>
<gene>
    <name evidence="4" type="ORF">Pcinc_042172</name>
</gene>